<comment type="caution">
    <text evidence="6">The sequence shown here is derived from an EMBL/GenBank/DDBJ whole genome shotgun (WGS) entry which is preliminary data.</text>
</comment>
<dbReference type="EMBL" id="NEVH01002990">
    <property type="protein sequence ID" value="PNF41035.1"/>
    <property type="molecule type" value="Genomic_DNA"/>
</dbReference>
<reference evidence="6 7" key="1">
    <citation type="submission" date="2017-12" db="EMBL/GenBank/DDBJ databases">
        <title>Hemimetabolous genomes reveal molecular basis of termite eusociality.</title>
        <authorList>
            <person name="Harrison M.C."/>
            <person name="Jongepier E."/>
            <person name="Robertson H.M."/>
            <person name="Arning N."/>
            <person name="Bitard-Feildel T."/>
            <person name="Chao H."/>
            <person name="Childers C.P."/>
            <person name="Dinh H."/>
            <person name="Doddapaneni H."/>
            <person name="Dugan S."/>
            <person name="Gowin J."/>
            <person name="Greiner C."/>
            <person name="Han Y."/>
            <person name="Hu H."/>
            <person name="Hughes D.S.T."/>
            <person name="Huylmans A.-K."/>
            <person name="Kemena C."/>
            <person name="Kremer L.P.M."/>
            <person name="Lee S.L."/>
            <person name="Lopez-Ezquerra A."/>
            <person name="Mallet L."/>
            <person name="Monroy-Kuhn J.M."/>
            <person name="Moser A."/>
            <person name="Murali S.C."/>
            <person name="Muzny D.M."/>
            <person name="Otani S."/>
            <person name="Piulachs M.-D."/>
            <person name="Poelchau M."/>
            <person name="Qu J."/>
            <person name="Schaub F."/>
            <person name="Wada-Katsumata A."/>
            <person name="Worley K.C."/>
            <person name="Xie Q."/>
            <person name="Ylla G."/>
            <person name="Poulsen M."/>
            <person name="Gibbs R.A."/>
            <person name="Schal C."/>
            <person name="Richards S."/>
            <person name="Belles X."/>
            <person name="Korb J."/>
            <person name="Bornberg-Bauer E."/>
        </authorList>
    </citation>
    <scope>NUCLEOTIDE SEQUENCE [LARGE SCALE GENOMIC DNA]</scope>
    <source>
        <tissue evidence="6">Whole body</tissue>
    </source>
</reference>
<dbReference type="PANTHER" id="PTHR12327:SF0">
    <property type="entry name" value="ALPHA-TUBULIN N-ACETYLTRANSFERASE 1"/>
    <property type="match status" value="1"/>
</dbReference>
<dbReference type="GO" id="GO:0019799">
    <property type="term" value="F:tubulin N-acetyltransferase activity"/>
    <property type="evidence" value="ECO:0007669"/>
    <property type="project" value="UniProtKB-EC"/>
</dbReference>
<gene>
    <name evidence="6" type="ORF">B7P43_G08222</name>
</gene>
<name>A0A2J7RJM1_9NEOP</name>
<evidence type="ECO:0000259" key="5">
    <source>
        <dbReference type="PROSITE" id="PS51730"/>
    </source>
</evidence>
<keyword evidence="7" id="KW-1185">Reference proteome</keyword>
<evidence type="ECO:0000256" key="4">
    <source>
        <dbReference type="ARBA" id="ARBA00066570"/>
    </source>
</evidence>
<dbReference type="CDD" id="cd04301">
    <property type="entry name" value="NAT_SF"/>
    <property type="match status" value="1"/>
</dbReference>
<feature type="non-terminal residue" evidence="6">
    <location>
        <position position="250"/>
    </location>
</feature>
<dbReference type="AlphaFoldDB" id="A0A2J7RJM1"/>
<comment type="catalytic activity">
    <reaction evidence="3">
        <text>L-lysyl-[alpha-tubulin] + acetyl-CoA = N(6)-acetyl-L-lysyl-[alpha-tubulin] + CoA + H(+)</text>
        <dbReference type="Rhea" id="RHEA:15277"/>
        <dbReference type="Rhea" id="RHEA-COMP:11278"/>
        <dbReference type="Rhea" id="RHEA-COMP:11279"/>
        <dbReference type="ChEBI" id="CHEBI:15378"/>
        <dbReference type="ChEBI" id="CHEBI:29969"/>
        <dbReference type="ChEBI" id="CHEBI:57287"/>
        <dbReference type="ChEBI" id="CHEBI:57288"/>
        <dbReference type="ChEBI" id="CHEBI:61930"/>
        <dbReference type="EC" id="2.3.1.108"/>
    </reaction>
</comment>
<dbReference type="InterPro" id="IPR007965">
    <property type="entry name" value="GNAT_ATAT"/>
</dbReference>
<dbReference type="FunCoup" id="A0A2J7RJM1">
    <property type="interactions" value="22"/>
</dbReference>
<dbReference type="PROSITE" id="PS51730">
    <property type="entry name" value="GNAT_ATAT"/>
    <property type="match status" value="1"/>
</dbReference>
<protein>
    <recommendedName>
        <fullName evidence="4">alpha-tubulin N-acetyltransferase</fullName>
        <ecNumber evidence="4">2.3.1.108</ecNumber>
    </recommendedName>
</protein>
<dbReference type="EC" id="2.3.1.108" evidence="4"/>
<evidence type="ECO:0000256" key="2">
    <source>
        <dbReference type="ARBA" id="ARBA00023315"/>
    </source>
</evidence>
<dbReference type="FunFam" id="3.40.630.30:FF:000060">
    <property type="entry name" value="Alpha-tubulin N-acetyltransferase 1"/>
    <property type="match status" value="1"/>
</dbReference>
<dbReference type="OrthoDB" id="447510at2759"/>
<dbReference type="InterPro" id="IPR038746">
    <property type="entry name" value="Atat"/>
</dbReference>
<dbReference type="InParanoid" id="A0A2J7RJM1"/>
<keyword evidence="2" id="KW-0012">Acyltransferase</keyword>
<dbReference type="Gene3D" id="3.40.630.30">
    <property type="match status" value="1"/>
</dbReference>
<organism evidence="6 7">
    <name type="scientific">Cryptotermes secundus</name>
    <dbReference type="NCBI Taxonomy" id="105785"/>
    <lineage>
        <taxon>Eukaryota</taxon>
        <taxon>Metazoa</taxon>
        <taxon>Ecdysozoa</taxon>
        <taxon>Arthropoda</taxon>
        <taxon>Hexapoda</taxon>
        <taxon>Insecta</taxon>
        <taxon>Pterygota</taxon>
        <taxon>Neoptera</taxon>
        <taxon>Polyneoptera</taxon>
        <taxon>Dictyoptera</taxon>
        <taxon>Blattodea</taxon>
        <taxon>Blattoidea</taxon>
        <taxon>Termitoidae</taxon>
        <taxon>Kalotermitidae</taxon>
        <taxon>Cryptotermitinae</taxon>
        <taxon>Cryptotermes</taxon>
    </lineage>
</organism>
<proteinExistence type="inferred from homology"/>
<dbReference type="Proteomes" id="UP000235965">
    <property type="component" value="Unassembled WGS sequence"/>
</dbReference>
<feature type="domain" description="N-acetyltransferase" evidence="5">
    <location>
        <begin position="1"/>
        <end position="187"/>
    </location>
</feature>
<evidence type="ECO:0000313" key="6">
    <source>
        <dbReference type="EMBL" id="PNF41035.1"/>
    </source>
</evidence>
<evidence type="ECO:0000256" key="3">
    <source>
        <dbReference type="ARBA" id="ARBA00051998"/>
    </source>
</evidence>
<evidence type="ECO:0000313" key="7">
    <source>
        <dbReference type="Proteomes" id="UP000235965"/>
    </source>
</evidence>
<accession>A0A2J7RJM1</accession>
<dbReference type="GO" id="GO:0005874">
    <property type="term" value="C:microtubule"/>
    <property type="evidence" value="ECO:0007669"/>
    <property type="project" value="InterPro"/>
</dbReference>
<dbReference type="PANTHER" id="PTHR12327">
    <property type="entry name" value="ALPHA-TUBULIN N-ACETYLTRANSFERASE 1"/>
    <property type="match status" value="1"/>
</dbReference>
<sequence>MEFPFNVNNILSQKISKVGNSLIPEGYYGDRRSAWDYASKISDILDAMGKSSAVAQGLKNAITSGERLRNSEHTVYLLIDPEGKSGQGSVVGLLKVGRKKLYVFDASGAHHEMQPLCVLDFYVHESKQRMGCGKALYEHMLREEKTSPQYLAIDRPSEKFLGFLYKHYGLENILPQANNFVVFEGFFIENPDEVNNSHPFLNSRLLNTLNEGSQSKSSAVRTGKTEERYNGLQQLYGRYAAHRPPSTIGK</sequence>
<dbReference type="HAMAP" id="MF_03130">
    <property type="entry name" value="mec17"/>
    <property type="match status" value="1"/>
</dbReference>
<evidence type="ECO:0000256" key="1">
    <source>
        <dbReference type="ARBA" id="ARBA00022679"/>
    </source>
</evidence>
<keyword evidence="1 6" id="KW-0808">Transferase</keyword>
<dbReference type="Pfam" id="PF05301">
    <property type="entry name" value="Acetyltransf_16"/>
    <property type="match status" value="1"/>
</dbReference>